<dbReference type="EMBL" id="JAWCTQ010000001">
    <property type="protein sequence ID" value="MDT9680865.1"/>
    <property type="molecule type" value="Genomic_DNA"/>
</dbReference>
<accession>A0ABU3QDL7</accession>
<name>A0ABU3QDL7_9ACTN</name>
<reference evidence="2 3" key="1">
    <citation type="submission" date="2023-09" db="EMBL/GenBank/DDBJ databases">
        <title>Streptomyces sp. nov.: A antagonism against Alternaria gaisen Producing Streptochlin, Isolated from Tamarix root soil.</title>
        <authorList>
            <person name="Chen Y."/>
        </authorList>
    </citation>
    <scope>NUCLEOTIDE SEQUENCE [LARGE SCALE GENOMIC DNA]</scope>
    <source>
        <strain evidence="2 3">TRM76323</strain>
    </source>
</reference>
<proteinExistence type="predicted"/>
<sequence length="85" mass="9471">MSATGDRKEQEVRRLLAGAARPSVPPDLLARALAHGGRVRRRRRLWRRALWLLLAAAAVAFAVWACAAEPWTAPPLRTTPPLEPW</sequence>
<evidence type="ECO:0000313" key="3">
    <source>
        <dbReference type="Proteomes" id="UP001250181"/>
    </source>
</evidence>
<organism evidence="2 3">
    <name type="scientific">Streptomyces tamarix</name>
    <dbReference type="NCBI Taxonomy" id="3078565"/>
    <lineage>
        <taxon>Bacteria</taxon>
        <taxon>Bacillati</taxon>
        <taxon>Actinomycetota</taxon>
        <taxon>Actinomycetes</taxon>
        <taxon>Kitasatosporales</taxon>
        <taxon>Streptomycetaceae</taxon>
        <taxon>Streptomyces</taxon>
    </lineage>
</organism>
<keyword evidence="3" id="KW-1185">Reference proteome</keyword>
<keyword evidence="1" id="KW-0812">Transmembrane</keyword>
<evidence type="ECO:0000256" key="1">
    <source>
        <dbReference type="SAM" id="Phobius"/>
    </source>
</evidence>
<gene>
    <name evidence="2" type="ORF">RND61_01990</name>
</gene>
<comment type="caution">
    <text evidence="2">The sequence shown here is derived from an EMBL/GenBank/DDBJ whole genome shotgun (WGS) entry which is preliminary data.</text>
</comment>
<dbReference type="RefSeq" id="WP_315875852.1">
    <property type="nucleotide sequence ID" value="NZ_JAWCTQ010000001.1"/>
</dbReference>
<keyword evidence="1" id="KW-1133">Transmembrane helix</keyword>
<protein>
    <submittedName>
        <fullName evidence="2">Uncharacterized protein</fullName>
    </submittedName>
</protein>
<feature type="transmembrane region" description="Helical" evidence="1">
    <location>
        <begin position="50"/>
        <end position="71"/>
    </location>
</feature>
<dbReference type="Proteomes" id="UP001250181">
    <property type="component" value="Unassembled WGS sequence"/>
</dbReference>
<evidence type="ECO:0000313" key="2">
    <source>
        <dbReference type="EMBL" id="MDT9680865.1"/>
    </source>
</evidence>
<keyword evidence="1" id="KW-0472">Membrane</keyword>